<dbReference type="SUPFAM" id="SSF53098">
    <property type="entry name" value="Ribonuclease H-like"/>
    <property type="match status" value="1"/>
</dbReference>
<dbReference type="Pfam" id="PF00665">
    <property type="entry name" value="rve"/>
    <property type="match status" value="1"/>
</dbReference>
<evidence type="ECO:0000313" key="4">
    <source>
        <dbReference type="Proteomes" id="UP000545507"/>
    </source>
</evidence>
<dbReference type="EMBL" id="VYGV01000011">
    <property type="protein sequence ID" value="NWF46205.1"/>
    <property type="molecule type" value="Genomic_DNA"/>
</dbReference>
<name>A0A7Y8GWN1_9BURK</name>
<dbReference type="InterPro" id="IPR048020">
    <property type="entry name" value="Transpos_IS3"/>
</dbReference>
<dbReference type="GO" id="GO:0003677">
    <property type="term" value="F:DNA binding"/>
    <property type="evidence" value="ECO:0007669"/>
    <property type="project" value="InterPro"/>
</dbReference>
<keyword evidence="1" id="KW-0175">Coiled coil</keyword>
<dbReference type="PANTHER" id="PTHR46889:SF4">
    <property type="entry name" value="TRANSPOSASE INSO FOR INSERTION SEQUENCE ELEMENT IS911B-RELATED"/>
    <property type="match status" value="1"/>
</dbReference>
<dbReference type="InterPro" id="IPR001584">
    <property type="entry name" value="Integrase_cat-core"/>
</dbReference>
<dbReference type="InterPro" id="IPR002514">
    <property type="entry name" value="Transposase_8"/>
</dbReference>
<dbReference type="InterPro" id="IPR025948">
    <property type="entry name" value="HTH-like_dom"/>
</dbReference>
<dbReference type="Proteomes" id="UP000545507">
    <property type="component" value="Unassembled WGS sequence"/>
</dbReference>
<dbReference type="SUPFAM" id="SSF46689">
    <property type="entry name" value="Homeodomain-like"/>
    <property type="match status" value="1"/>
</dbReference>
<dbReference type="NCBIfam" id="NF033516">
    <property type="entry name" value="transpos_IS3"/>
    <property type="match status" value="1"/>
</dbReference>
<organism evidence="3 4">
    <name type="scientific">Hydrogenophaga aromaticivorans</name>
    <dbReference type="NCBI Taxonomy" id="2610898"/>
    <lineage>
        <taxon>Bacteria</taxon>
        <taxon>Pseudomonadati</taxon>
        <taxon>Pseudomonadota</taxon>
        <taxon>Betaproteobacteria</taxon>
        <taxon>Burkholderiales</taxon>
        <taxon>Comamonadaceae</taxon>
        <taxon>Hydrogenophaga</taxon>
    </lineage>
</organism>
<dbReference type="Pfam" id="PF13333">
    <property type="entry name" value="rve_2"/>
    <property type="match status" value="1"/>
</dbReference>
<dbReference type="Pfam" id="PF01527">
    <property type="entry name" value="HTH_Tnp_1"/>
    <property type="match status" value="1"/>
</dbReference>
<dbReference type="GO" id="GO:0006313">
    <property type="term" value="P:DNA transposition"/>
    <property type="evidence" value="ECO:0007669"/>
    <property type="project" value="InterPro"/>
</dbReference>
<dbReference type="InterPro" id="IPR009057">
    <property type="entry name" value="Homeodomain-like_sf"/>
</dbReference>
<dbReference type="PANTHER" id="PTHR46889">
    <property type="entry name" value="TRANSPOSASE INSF FOR INSERTION SEQUENCE IS3B-RELATED"/>
    <property type="match status" value="1"/>
</dbReference>
<protein>
    <submittedName>
        <fullName evidence="3">IS3 family transposase</fullName>
    </submittedName>
</protein>
<reference evidence="3 4" key="1">
    <citation type="submission" date="2019-09" db="EMBL/GenBank/DDBJ databases">
        <title>Hydrogenophaga aromatica sp. nov., isolated from a para-xylene-degrading enrichment culture.</title>
        <authorList>
            <person name="Tancsics A."/>
            <person name="Banerjee S."/>
        </authorList>
    </citation>
    <scope>NUCLEOTIDE SEQUENCE [LARGE SCALE GENOMIC DNA]</scope>
    <source>
        <strain evidence="3 4">D2P1</strain>
    </source>
</reference>
<sequence length="385" mass="44719">MARTRRSFTDEFKREAVKLCKQPGANVTHIARDLGIEASVLRRWVTQERGGVLDLRPNRPLRSEAATEVERLQRELRRVTTERDILKKAPRLLCQGPAVKYGFIARHRSVWPTRTMCRVLAVSHSGFYEWMGRAPSQRSQDDARLTRLIRESFELSDRTYGSPRVWHDLRALGESCGMNRVIRLMHQAKLQARHKRRRLPGDTGSRLENHIAPNHLQRDFEASGPNQKWVADFTYIWTAEGWLYAAAVMDLYSRRIVGWSMSDTMQAKMVSDALLMALWRRGKPSSLMHHSDQGSQYTSDDFQQLLKAQGITCSMSRRGECWDNAAMESFFSSMKTERLSRKVYRTREEARSDVFDYIERFYNPVRKHSKLDFLSPVDFEQGLTG</sequence>
<dbReference type="InterPro" id="IPR050900">
    <property type="entry name" value="Transposase_IS3/IS150/IS904"/>
</dbReference>
<feature type="coiled-coil region" evidence="1">
    <location>
        <begin position="62"/>
        <end position="89"/>
    </location>
</feature>
<comment type="caution">
    <text evidence="3">The sequence shown here is derived from an EMBL/GenBank/DDBJ whole genome shotgun (WGS) entry which is preliminary data.</text>
</comment>
<dbReference type="GO" id="GO:0004803">
    <property type="term" value="F:transposase activity"/>
    <property type="evidence" value="ECO:0007669"/>
    <property type="project" value="InterPro"/>
</dbReference>
<dbReference type="AlphaFoldDB" id="A0A7Y8GWN1"/>
<accession>A0A7Y8GWN1</accession>
<keyword evidence="4" id="KW-1185">Reference proteome</keyword>
<dbReference type="RefSeq" id="WP_177136100.1">
    <property type="nucleotide sequence ID" value="NZ_VYGV01000011.1"/>
</dbReference>
<feature type="domain" description="Integrase catalytic" evidence="2">
    <location>
        <begin position="221"/>
        <end position="384"/>
    </location>
</feature>
<evidence type="ECO:0000259" key="2">
    <source>
        <dbReference type="PROSITE" id="PS50994"/>
    </source>
</evidence>
<dbReference type="PROSITE" id="PS50994">
    <property type="entry name" value="INTEGRASE"/>
    <property type="match status" value="1"/>
</dbReference>
<dbReference type="InterPro" id="IPR036397">
    <property type="entry name" value="RNaseH_sf"/>
</dbReference>
<dbReference type="GO" id="GO:0015074">
    <property type="term" value="P:DNA integration"/>
    <property type="evidence" value="ECO:0007669"/>
    <property type="project" value="InterPro"/>
</dbReference>
<dbReference type="Pfam" id="PF13276">
    <property type="entry name" value="HTH_21"/>
    <property type="match status" value="1"/>
</dbReference>
<dbReference type="Gene3D" id="3.30.420.10">
    <property type="entry name" value="Ribonuclease H-like superfamily/Ribonuclease H"/>
    <property type="match status" value="1"/>
</dbReference>
<dbReference type="InterPro" id="IPR012337">
    <property type="entry name" value="RNaseH-like_sf"/>
</dbReference>
<proteinExistence type="predicted"/>
<gene>
    <name evidence="3" type="ORF">F3K02_13220</name>
</gene>
<dbReference type="Gene3D" id="1.10.10.60">
    <property type="entry name" value="Homeodomain-like"/>
    <property type="match status" value="1"/>
</dbReference>
<evidence type="ECO:0000256" key="1">
    <source>
        <dbReference type="SAM" id="Coils"/>
    </source>
</evidence>
<evidence type="ECO:0000313" key="3">
    <source>
        <dbReference type="EMBL" id="NWF46205.1"/>
    </source>
</evidence>